<evidence type="ECO:0000256" key="3">
    <source>
        <dbReference type="ARBA" id="ARBA00022884"/>
    </source>
</evidence>
<feature type="domain" description="RRM" evidence="6">
    <location>
        <begin position="533"/>
        <end position="594"/>
    </location>
</feature>
<dbReference type="InterPro" id="IPR029123">
    <property type="entry name" value="RBM39_linker"/>
</dbReference>
<dbReference type="PANTHER" id="PTHR48036">
    <property type="entry name" value="SPLICING FACTOR (PAD-1), PUTATIVE (AFU_ORTHOLOGUE AFUA_1G15810)-RELATED"/>
    <property type="match status" value="1"/>
</dbReference>
<evidence type="ECO:0000256" key="2">
    <source>
        <dbReference type="ARBA" id="ARBA00022737"/>
    </source>
</evidence>
<dbReference type="Pfam" id="PF15519">
    <property type="entry name" value="RBM39linker"/>
    <property type="match status" value="1"/>
</dbReference>
<dbReference type="OrthoDB" id="5411533at2759"/>
<feature type="compositionally biased region" description="Basic and acidic residues" evidence="5">
    <location>
        <begin position="35"/>
        <end position="59"/>
    </location>
</feature>
<dbReference type="CDD" id="cd12285">
    <property type="entry name" value="RRM3_RBM39_like"/>
    <property type="match status" value="1"/>
</dbReference>
<reference evidence="7 8" key="2">
    <citation type="submission" date="2021-10" db="EMBL/GenBank/DDBJ databases">
        <authorList>
            <person name="Piombo E."/>
        </authorList>
    </citation>
    <scope>NUCLEOTIDE SEQUENCE [LARGE SCALE GENOMIC DNA]</scope>
</reference>
<protein>
    <recommendedName>
        <fullName evidence="6">RRM domain-containing protein</fullName>
    </recommendedName>
</protein>
<sequence>MASLDVEALLDATAEQKSPATQSDDQAKQESSNRNGRDQDRDRGRNRDDSRTRFRDRDHDRRRRDRRDLSPTRSRRDSPDEGTPRSDTGSHKSRRRSRSRDDDRRHSRRHRDGDYYRGGRGRSRSRSRSPYGRYRPRDNRDRRERRDRNDRDRPDDRTKTEDRQRDGTPQPSKDEQDSRTVFVQQLAARLRTRELKEFFEKVGPVNEAQIVKDRVSLRSKGVGYVEFKNEESVAQALQLTGQKLLGIPIIVQVTEAEKNRQARNSESGGGHPNSIPFHRLYVGNIHFNVTEQDLQAVFEPFGELEFAQLQKDENNRSRGYGFVQYVIPYHYSSFESSANTPLRFRDAGQAREALEKMNGFDLAGRPIRVGLGNDKFTPESTANLLQKFSGRENNGNFQGSAFSGAGGRGSQNNGFDRAGGRDTEKAGGASALDDTDVAGVNFSNYSRDALMRKLARTDDSATNGNEERHTLKPKAEVKPLPVNVNKASRCVVLHNVFDPEECVYVHQSSPSAKNYDTNAWCRETGENWVKDLEDDVRQEAENSYGHVVHISVDPNSKGDIYLKFDKVQGGENAIKGLNGRYFGGRRIDASPVVDAVYSSLFSRSRAF</sequence>
<dbReference type="InterPro" id="IPR000504">
    <property type="entry name" value="RRM_dom"/>
</dbReference>
<proteinExistence type="predicted"/>
<feature type="region of interest" description="Disordered" evidence="5">
    <location>
        <begin position="395"/>
        <end position="431"/>
    </location>
</feature>
<dbReference type="GO" id="GO:0005634">
    <property type="term" value="C:nucleus"/>
    <property type="evidence" value="ECO:0007669"/>
    <property type="project" value="InterPro"/>
</dbReference>
<dbReference type="CDD" id="cd12284">
    <property type="entry name" value="RRM2_RBM23_RBM39"/>
    <property type="match status" value="1"/>
</dbReference>
<feature type="domain" description="RRM" evidence="6">
    <location>
        <begin position="179"/>
        <end position="256"/>
    </location>
</feature>
<evidence type="ECO:0000256" key="1">
    <source>
        <dbReference type="ARBA" id="ARBA00022553"/>
    </source>
</evidence>
<dbReference type="FunFam" id="3.30.70.330:FF:000291">
    <property type="entry name" value="CC1-like family splicing factor"/>
    <property type="match status" value="1"/>
</dbReference>
<dbReference type="EMBL" id="CABFNO020001301">
    <property type="protein sequence ID" value="CAG9979438.1"/>
    <property type="molecule type" value="Genomic_DNA"/>
</dbReference>
<dbReference type="SMART" id="SM00360">
    <property type="entry name" value="RRM"/>
    <property type="match status" value="3"/>
</dbReference>
<evidence type="ECO:0000256" key="5">
    <source>
        <dbReference type="SAM" id="MobiDB-lite"/>
    </source>
</evidence>
<accession>A0A9N9XVJ1</accession>
<keyword evidence="1" id="KW-0597">Phosphoprotein</keyword>
<dbReference type="InterPro" id="IPR012677">
    <property type="entry name" value="Nucleotide-bd_a/b_plait_sf"/>
</dbReference>
<dbReference type="Pfam" id="PF00076">
    <property type="entry name" value="RRM_1"/>
    <property type="match status" value="3"/>
</dbReference>
<feature type="domain" description="RRM" evidence="6">
    <location>
        <begin position="278"/>
        <end position="374"/>
    </location>
</feature>
<dbReference type="NCBIfam" id="TIGR01622">
    <property type="entry name" value="SF-CC1"/>
    <property type="match status" value="2"/>
</dbReference>
<evidence type="ECO:0000256" key="4">
    <source>
        <dbReference type="PROSITE-ProRule" id="PRU00176"/>
    </source>
</evidence>
<name>A0A9N9XVJ1_9HYPO</name>
<dbReference type="GO" id="GO:0006397">
    <property type="term" value="P:mRNA processing"/>
    <property type="evidence" value="ECO:0007669"/>
    <property type="project" value="InterPro"/>
</dbReference>
<organism evidence="7 8">
    <name type="scientific">Clonostachys byssicola</name>
    <dbReference type="NCBI Taxonomy" id="160290"/>
    <lineage>
        <taxon>Eukaryota</taxon>
        <taxon>Fungi</taxon>
        <taxon>Dikarya</taxon>
        <taxon>Ascomycota</taxon>
        <taxon>Pezizomycotina</taxon>
        <taxon>Sordariomycetes</taxon>
        <taxon>Hypocreomycetidae</taxon>
        <taxon>Hypocreales</taxon>
        <taxon>Bionectriaceae</taxon>
        <taxon>Clonostachys</taxon>
    </lineage>
</organism>
<keyword evidence="3 4" id="KW-0694">RNA-binding</keyword>
<dbReference type="CDD" id="cd12283">
    <property type="entry name" value="RRM1_RBM39_like"/>
    <property type="match status" value="1"/>
</dbReference>
<dbReference type="SUPFAM" id="SSF54928">
    <property type="entry name" value="RNA-binding domain, RBD"/>
    <property type="match status" value="2"/>
</dbReference>
<feature type="compositionally biased region" description="Basic and acidic residues" evidence="5">
    <location>
        <begin position="135"/>
        <end position="178"/>
    </location>
</feature>
<dbReference type="AlphaFoldDB" id="A0A9N9XVJ1"/>
<feature type="compositionally biased region" description="Basic and acidic residues" evidence="5">
    <location>
        <begin position="66"/>
        <end position="90"/>
    </location>
</feature>
<dbReference type="Gene3D" id="3.30.70.330">
    <property type="match status" value="3"/>
</dbReference>
<comment type="caution">
    <text evidence="7">The sequence shown here is derived from an EMBL/GenBank/DDBJ whole genome shotgun (WGS) entry which is preliminary data.</text>
</comment>
<dbReference type="InterPro" id="IPR006509">
    <property type="entry name" value="RBM39_SF"/>
</dbReference>
<dbReference type="Proteomes" id="UP000754883">
    <property type="component" value="Unassembled WGS sequence"/>
</dbReference>
<evidence type="ECO:0000313" key="7">
    <source>
        <dbReference type="EMBL" id="CAG9979438.1"/>
    </source>
</evidence>
<feature type="region of interest" description="Disordered" evidence="5">
    <location>
        <begin position="1"/>
        <end position="180"/>
    </location>
</feature>
<feature type="compositionally biased region" description="Basic and acidic residues" evidence="5">
    <location>
        <begin position="99"/>
        <end position="117"/>
    </location>
</feature>
<dbReference type="InterPro" id="IPR035979">
    <property type="entry name" value="RBD_domain_sf"/>
</dbReference>
<evidence type="ECO:0000313" key="8">
    <source>
        <dbReference type="Proteomes" id="UP000754883"/>
    </source>
</evidence>
<reference evidence="8" key="1">
    <citation type="submission" date="2019-06" db="EMBL/GenBank/DDBJ databases">
        <authorList>
            <person name="Broberg M."/>
        </authorList>
    </citation>
    <scope>NUCLEOTIDE SEQUENCE [LARGE SCALE GENOMIC DNA]</scope>
</reference>
<dbReference type="GO" id="GO:0003723">
    <property type="term" value="F:RNA binding"/>
    <property type="evidence" value="ECO:0007669"/>
    <property type="project" value="UniProtKB-UniRule"/>
</dbReference>
<gene>
    <name evidence="7" type="ORF">CBYS24578_00004900</name>
</gene>
<dbReference type="PROSITE" id="PS50102">
    <property type="entry name" value="RRM"/>
    <property type="match status" value="3"/>
</dbReference>
<keyword evidence="2" id="KW-0677">Repeat</keyword>
<feature type="compositionally biased region" description="Polar residues" evidence="5">
    <location>
        <begin position="15"/>
        <end position="24"/>
    </location>
</feature>
<evidence type="ECO:0000259" key="6">
    <source>
        <dbReference type="PROSITE" id="PS50102"/>
    </source>
</evidence>
<keyword evidence="8" id="KW-1185">Reference proteome</keyword>